<dbReference type="Pfam" id="PF22633">
    <property type="entry name" value="F5_F8_type_C_2"/>
    <property type="match status" value="1"/>
</dbReference>
<evidence type="ECO:0000256" key="6">
    <source>
        <dbReference type="ARBA" id="ARBA00045806"/>
    </source>
</evidence>
<sequence>MRISLPPPHHLDLGQYRHNTRSATIAVIATSPTTILPLGSVIFPYFTRNHTISTGELCYTATIMAGGKEGISGQQSSTPSRGPSSNPSMMPSSHPSADPSLNPSTAPSSEPRTHPSSIPSASPSIESSSRPSFASEPSAQPSSQSSSLPSSQPSENPSAQPISQPSSNPSNHPLLNPSSTASSQPSPLPSSSPSPSSKPNHNQSAKPSSQPSSQPCTHPSLIPSKKPSSELGTLPSSSPSTELPSISLTAIPRASPTKSPPAGIFSWYQCCSGMSAEQSSSFNNNQNFKARHAVDGVNATFSHTLINDQNAWLSVDLGQMKDVQSVVILNSKTGEFATWKFLIDDALRARRGAWGAGHGARGMGRRLVAKSWFEKTRQLAAQKSTKMPRYEGEIVGTFGNPILL</sequence>
<keyword evidence="3" id="KW-0748">Sporozoite</keyword>
<dbReference type="SUPFAM" id="SSF49785">
    <property type="entry name" value="Galactose-binding domain-like"/>
    <property type="match status" value="1"/>
</dbReference>
<accession>A0ABD3P0J3</accession>
<comment type="function">
    <text evidence="6">Essential sporozoite protein. In the mosquito vector, required for sporozoite development in the oocyst, migration through the vector hemolymph and entry into the vector salivary glands. In the vertebrate host, required for sporozoite migration through the host dermis and infection of host hepatocytes. Binds to highly sulfated heparan sulfate proteoglycans (HSPGs) on the surface of host hepatocytes.</text>
</comment>
<comment type="similarity">
    <text evidence="1">Belongs to the plasmodium circumsporozoite protein family.</text>
</comment>
<organism evidence="8 9">
    <name type="scientific">Cyclotella cryptica</name>
    <dbReference type="NCBI Taxonomy" id="29204"/>
    <lineage>
        <taxon>Eukaryota</taxon>
        <taxon>Sar</taxon>
        <taxon>Stramenopiles</taxon>
        <taxon>Ochrophyta</taxon>
        <taxon>Bacillariophyta</taxon>
        <taxon>Coscinodiscophyceae</taxon>
        <taxon>Thalassiosirophycidae</taxon>
        <taxon>Stephanodiscales</taxon>
        <taxon>Stephanodiscaceae</taxon>
        <taxon>Cyclotella</taxon>
    </lineage>
</organism>
<evidence type="ECO:0000256" key="7">
    <source>
        <dbReference type="SAM" id="MobiDB-lite"/>
    </source>
</evidence>
<evidence type="ECO:0000256" key="3">
    <source>
        <dbReference type="ARBA" id="ARBA00022522"/>
    </source>
</evidence>
<evidence type="ECO:0000256" key="5">
    <source>
        <dbReference type="ARBA" id="ARBA00033726"/>
    </source>
</evidence>
<comment type="caution">
    <text evidence="8">The sequence shown here is derived from an EMBL/GenBank/DDBJ whole genome shotgun (WGS) entry which is preliminary data.</text>
</comment>
<feature type="region of interest" description="Disordered" evidence="7">
    <location>
        <begin position="69"/>
        <end position="245"/>
    </location>
</feature>
<keyword evidence="4" id="KW-0677">Repeat</keyword>
<gene>
    <name evidence="8" type="ORF">HJC23_006780</name>
</gene>
<evidence type="ECO:0000313" key="8">
    <source>
        <dbReference type="EMBL" id="KAL3781328.1"/>
    </source>
</evidence>
<evidence type="ECO:0000256" key="2">
    <source>
        <dbReference type="ARBA" id="ARBA00021911"/>
    </source>
</evidence>
<dbReference type="InterPro" id="IPR051860">
    <property type="entry name" value="Plasmodium_CSP_Invasion"/>
</dbReference>
<evidence type="ECO:0000313" key="9">
    <source>
        <dbReference type="Proteomes" id="UP001516023"/>
    </source>
</evidence>
<feature type="compositionally biased region" description="Low complexity" evidence="7">
    <location>
        <begin position="193"/>
        <end position="215"/>
    </location>
</feature>
<reference evidence="8 9" key="1">
    <citation type="journal article" date="2020" name="G3 (Bethesda)">
        <title>Improved Reference Genome for Cyclotella cryptica CCMP332, a Model for Cell Wall Morphogenesis, Salinity Adaptation, and Lipid Production in Diatoms (Bacillariophyta).</title>
        <authorList>
            <person name="Roberts W.R."/>
            <person name="Downey K.M."/>
            <person name="Ruck E.C."/>
            <person name="Traller J.C."/>
            <person name="Alverson A.J."/>
        </authorList>
    </citation>
    <scope>NUCLEOTIDE SEQUENCE [LARGE SCALE GENOMIC DNA]</scope>
    <source>
        <strain evidence="8 9">CCMP332</strain>
    </source>
</reference>
<dbReference type="EMBL" id="JABMIG020000320">
    <property type="protein sequence ID" value="KAL3781328.1"/>
    <property type="molecule type" value="Genomic_DNA"/>
</dbReference>
<feature type="compositionally biased region" description="Low complexity" evidence="7">
    <location>
        <begin position="79"/>
        <end position="100"/>
    </location>
</feature>
<name>A0ABD3P0J3_9STRA</name>
<dbReference type="InterPro" id="IPR008979">
    <property type="entry name" value="Galactose-bd-like_sf"/>
</dbReference>
<feature type="compositionally biased region" description="Polar residues" evidence="7">
    <location>
        <begin position="101"/>
        <end position="110"/>
    </location>
</feature>
<comment type="function">
    <text evidence="5">In the vertebrate host, binds to highly sulfated heparan sulfate proteoglycans (HSPGs) on the surface of host hepatocytes and is required for sporozoite invasion of the host hepatocytes.</text>
</comment>
<proteinExistence type="inferred from homology"/>
<protein>
    <recommendedName>
        <fullName evidence="2">Circumsporozoite protein</fullName>
    </recommendedName>
</protein>
<keyword evidence="9" id="KW-1185">Reference proteome</keyword>
<evidence type="ECO:0000256" key="4">
    <source>
        <dbReference type="ARBA" id="ARBA00022737"/>
    </source>
</evidence>
<dbReference type="Gene3D" id="2.60.120.260">
    <property type="entry name" value="Galactose-binding domain-like"/>
    <property type="match status" value="1"/>
</dbReference>
<evidence type="ECO:0000256" key="1">
    <source>
        <dbReference type="ARBA" id="ARBA00006241"/>
    </source>
</evidence>
<dbReference type="PANTHER" id="PTHR44826">
    <property type="entry name" value="SPORE COAT PROTEIN SP85"/>
    <property type="match status" value="1"/>
</dbReference>
<dbReference type="PANTHER" id="PTHR44826:SF3">
    <property type="entry name" value="SPORE COAT PROTEIN SP85"/>
    <property type="match status" value="1"/>
</dbReference>
<dbReference type="Proteomes" id="UP001516023">
    <property type="component" value="Unassembled WGS sequence"/>
</dbReference>
<feature type="compositionally biased region" description="Low complexity" evidence="7">
    <location>
        <begin position="229"/>
        <end position="245"/>
    </location>
</feature>
<dbReference type="AlphaFoldDB" id="A0ABD3P0J3"/>
<feature type="compositionally biased region" description="Low complexity" evidence="7">
    <location>
        <begin position="115"/>
        <end position="185"/>
    </location>
</feature>